<protein>
    <recommendedName>
        <fullName evidence="3">LysM domain-containing protein</fullName>
    </recommendedName>
</protein>
<gene>
    <name evidence="1" type="ORF">HMI49_15780</name>
</gene>
<keyword evidence="2" id="KW-1185">Reference proteome</keyword>
<name>A0A7Y4KIY6_9BACT</name>
<dbReference type="EMBL" id="JABFJV010000078">
    <property type="protein sequence ID" value="NOK34660.1"/>
    <property type="molecule type" value="Genomic_DNA"/>
</dbReference>
<evidence type="ECO:0000313" key="2">
    <source>
        <dbReference type="Proteomes" id="UP000563426"/>
    </source>
</evidence>
<evidence type="ECO:0000313" key="1">
    <source>
        <dbReference type="EMBL" id="NOK34660.1"/>
    </source>
</evidence>
<reference evidence="1 2" key="1">
    <citation type="submission" date="2020-05" db="EMBL/GenBank/DDBJ databases">
        <authorList>
            <person name="Whitworth D."/>
        </authorList>
    </citation>
    <scope>NUCLEOTIDE SEQUENCE [LARGE SCALE GENOMIC DNA]</scope>
    <source>
        <strain evidence="1 2">AB043B</strain>
    </source>
</reference>
<accession>A0A7Y4KIY6</accession>
<proteinExistence type="predicted"/>
<dbReference type="RefSeq" id="WP_171435692.1">
    <property type="nucleotide sequence ID" value="NZ_JABFJV010000078.1"/>
</dbReference>
<dbReference type="Proteomes" id="UP000563426">
    <property type="component" value="Unassembled WGS sequence"/>
</dbReference>
<comment type="caution">
    <text evidence="1">The sequence shown here is derived from an EMBL/GenBank/DDBJ whole genome shotgun (WGS) entry which is preliminary data.</text>
</comment>
<organism evidence="1 2">
    <name type="scientific">Corallococcus exercitus</name>
    <dbReference type="NCBI Taxonomy" id="2316736"/>
    <lineage>
        <taxon>Bacteria</taxon>
        <taxon>Pseudomonadati</taxon>
        <taxon>Myxococcota</taxon>
        <taxon>Myxococcia</taxon>
        <taxon>Myxococcales</taxon>
        <taxon>Cystobacterineae</taxon>
        <taxon>Myxococcaceae</taxon>
        <taxon>Corallococcus</taxon>
    </lineage>
</organism>
<sequence>MLEPKSRYYSLETATFTTRSGRTVAYKRRRFVDPPSELLTLSEVVPAEGERLDLLTARTLGDPEQYWRICDANNALSPFELERTPERLLRIPLPRP</sequence>
<evidence type="ECO:0008006" key="3">
    <source>
        <dbReference type="Google" id="ProtNLM"/>
    </source>
</evidence>
<dbReference type="AlphaFoldDB" id="A0A7Y4KIY6"/>